<dbReference type="InterPro" id="IPR000683">
    <property type="entry name" value="Gfo/Idh/MocA-like_OxRdtase_N"/>
</dbReference>
<evidence type="ECO:0000259" key="3">
    <source>
        <dbReference type="Pfam" id="PF22725"/>
    </source>
</evidence>
<evidence type="ECO:0000259" key="2">
    <source>
        <dbReference type="Pfam" id="PF01408"/>
    </source>
</evidence>
<sequence>MDATSLERFGRRLRVAMIGGGLGSYIGETHRIALRCDGLWELVAGAFSRDYSVCQATGRRLLLDPERVYRDHRALVEGESRRADRVDAVIVATRPATHAEIIVAVLDAGFHVISEKPLTSTLEESVAVAAALARSGKRLMLTHCYSGYPMIRMAREMVERGDLGRITAVDTEFASGAYAGGTPEGAWRVGSAEAGDAGMLVDLGTHALQLATYVTGARVSEVSARLDRLAPEHEVYDNAFLDLGFEGGAVGRCWSTYQAAGAVHGLRIAVYGDRGSIAWDHERAEVLWWRPVDGPETLLTKAGPMATAGALAASRFTAGHPDGYGLAFANLYRDFAEALMEEAIGEDPAPFLARLPGVEDGIHTLEVIDGALRSHAAGHAPVPLPAGPGSRHSVGA</sequence>
<evidence type="ECO:0000256" key="1">
    <source>
        <dbReference type="ARBA" id="ARBA00023027"/>
    </source>
</evidence>
<dbReference type="InterPro" id="IPR051317">
    <property type="entry name" value="Gfo/Idh/MocA_oxidoreduct"/>
</dbReference>
<protein>
    <submittedName>
        <fullName evidence="4">NAD-binding oxidoreductase</fullName>
    </submittedName>
</protein>
<dbReference type="SUPFAM" id="SSF55347">
    <property type="entry name" value="Glyceraldehyde-3-phosphate dehydrogenase-like, C-terminal domain"/>
    <property type="match status" value="1"/>
</dbReference>
<feature type="domain" description="GFO/IDH/MocA-like oxidoreductase" evidence="3">
    <location>
        <begin position="152"/>
        <end position="277"/>
    </location>
</feature>
<dbReference type="SUPFAM" id="SSF51735">
    <property type="entry name" value="NAD(P)-binding Rossmann-fold domains"/>
    <property type="match status" value="1"/>
</dbReference>
<dbReference type="STRING" id="1194083.BN12_230004"/>
<dbReference type="Proteomes" id="UP000035721">
    <property type="component" value="Unassembled WGS sequence"/>
</dbReference>
<dbReference type="InterPro" id="IPR036291">
    <property type="entry name" value="NAD(P)-bd_dom_sf"/>
</dbReference>
<dbReference type="PANTHER" id="PTHR43708">
    <property type="entry name" value="CONSERVED EXPRESSED OXIDOREDUCTASE (EUROFUNG)"/>
    <property type="match status" value="1"/>
</dbReference>
<evidence type="ECO:0000313" key="4">
    <source>
        <dbReference type="EMBL" id="CCH77827.1"/>
    </source>
</evidence>
<proteinExistence type="predicted"/>
<evidence type="ECO:0000313" key="5">
    <source>
        <dbReference type="Proteomes" id="UP000035721"/>
    </source>
</evidence>
<dbReference type="InterPro" id="IPR055170">
    <property type="entry name" value="GFO_IDH_MocA-like_dom"/>
</dbReference>
<dbReference type="Pfam" id="PF22725">
    <property type="entry name" value="GFO_IDH_MocA_C3"/>
    <property type="match status" value="1"/>
</dbReference>
<accession>A0A077LY43</accession>
<dbReference type="EMBL" id="CAJB01000146">
    <property type="protein sequence ID" value="CCH77827.1"/>
    <property type="molecule type" value="Genomic_DNA"/>
</dbReference>
<keyword evidence="5" id="KW-1185">Reference proteome</keyword>
<dbReference type="PANTHER" id="PTHR43708:SF3">
    <property type="entry name" value="OXIDOREDUCTASE"/>
    <property type="match status" value="1"/>
</dbReference>
<name>A0A077LY43_9MICO</name>
<dbReference type="Gene3D" id="3.30.360.10">
    <property type="entry name" value="Dihydrodipicolinate Reductase, domain 2"/>
    <property type="match status" value="1"/>
</dbReference>
<reference evidence="4 5" key="1">
    <citation type="journal article" date="2013" name="ISME J.">
        <title>A metabolic model for members of the genus Tetrasphaera involved in enhanced biological phosphorus removal.</title>
        <authorList>
            <person name="Kristiansen R."/>
            <person name="Nguyen H.T.T."/>
            <person name="Saunders A.M."/>
            <person name="Nielsen J.L."/>
            <person name="Wimmer R."/>
            <person name="Le V.Q."/>
            <person name="McIlroy S.J."/>
            <person name="Petrovski S."/>
            <person name="Seviour R.J."/>
            <person name="Calteau A."/>
            <person name="Nielsen K.L."/>
            <person name="Nielsen P.H."/>
        </authorList>
    </citation>
    <scope>NUCLEOTIDE SEQUENCE [LARGE SCALE GENOMIC DNA]</scope>
    <source>
        <strain evidence="4 5">T1-X7</strain>
    </source>
</reference>
<dbReference type="Pfam" id="PF01408">
    <property type="entry name" value="GFO_IDH_MocA"/>
    <property type="match status" value="1"/>
</dbReference>
<dbReference type="AlphaFoldDB" id="A0A077LY43"/>
<dbReference type="OrthoDB" id="9792085at2"/>
<dbReference type="GO" id="GO:0000166">
    <property type="term" value="F:nucleotide binding"/>
    <property type="evidence" value="ECO:0007669"/>
    <property type="project" value="InterPro"/>
</dbReference>
<comment type="caution">
    <text evidence="4">The sequence shown here is derived from an EMBL/GenBank/DDBJ whole genome shotgun (WGS) entry which is preliminary data.</text>
</comment>
<feature type="domain" description="Gfo/Idh/MocA-like oxidoreductase N-terminal" evidence="2">
    <location>
        <begin position="13"/>
        <end position="143"/>
    </location>
</feature>
<keyword evidence="1" id="KW-0520">NAD</keyword>
<dbReference type="Gene3D" id="3.40.50.720">
    <property type="entry name" value="NAD(P)-binding Rossmann-like Domain"/>
    <property type="match status" value="1"/>
</dbReference>
<organism evidence="4 5">
    <name type="scientific">Nostocoides japonicum T1-X7</name>
    <dbReference type="NCBI Taxonomy" id="1194083"/>
    <lineage>
        <taxon>Bacteria</taxon>
        <taxon>Bacillati</taxon>
        <taxon>Actinomycetota</taxon>
        <taxon>Actinomycetes</taxon>
        <taxon>Micrococcales</taxon>
        <taxon>Intrasporangiaceae</taxon>
        <taxon>Nostocoides</taxon>
    </lineage>
</organism>
<dbReference type="RefSeq" id="WP_048550479.1">
    <property type="nucleotide sequence ID" value="NZ_HF570958.1"/>
</dbReference>
<gene>
    <name evidence="4" type="ORF">BN12_230004</name>
</gene>